<sequence>MIRRAIPADAPGISRLLTQLEYPGTERFITTRLATLLAHPDEVFLVWAEPANHILAFLSLHFIPQIALEGDFARISYFAVDESARSLGIGQQLEAEATRLAKERGCALLEVHCHTRRTRAHAFYHRQGYEESPKYLIKKLS</sequence>
<dbReference type="PANTHER" id="PTHR43877">
    <property type="entry name" value="AMINOALKYLPHOSPHONATE N-ACETYLTRANSFERASE-RELATED-RELATED"/>
    <property type="match status" value="1"/>
</dbReference>
<evidence type="ECO:0000259" key="3">
    <source>
        <dbReference type="PROSITE" id="PS51186"/>
    </source>
</evidence>
<feature type="domain" description="N-acetyltransferase" evidence="3">
    <location>
        <begin position="1"/>
        <end position="141"/>
    </location>
</feature>
<dbReference type="InterPro" id="IPR050832">
    <property type="entry name" value="Bact_Acetyltransf"/>
</dbReference>
<dbReference type="InterPro" id="IPR016181">
    <property type="entry name" value="Acyl_CoA_acyltransferase"/>
</dbReference>
<proteinExistence type="predicted"/>
<reference evidence="4" key="2">
    <citation type="submission" date="2020-09" db="EMBL/GenBank/DDBJ databases">
        <authorList>
            <person name="Sun Q."/>
            <person name="Zhou Y."/>
        </authorList>
    </citation>
    <scope>NUCLEOTIDE SEQUENCE</scope>
    <source>
        <strain evidence="4">CGMCC 1.15448</strain>
    </source>
</reference>
<dbReference type="CDD" id="cd04301">
    <property type="entry name" value="NAT_SF"/>
    <property type="match status" value="1"/>
</dbReference>
<dbReference type="Gene3D" id="3.40.630.30">
    <property type="match status" value="1"/>
</dbReference>
<dbReference type="InterPro" id="IPR000182">
    <property type="entry name" value="GNAT_dom"/>
</dbReference>
<evidence type="ECO:0000313" key="5">
    <source>
        <dbReference type="Proteomes" id="UP000607559"/>
    </source>
</evidence>
<dbReference type="AlphaFoldDB" id="A0A8J2UBQ6"/>
<keyword evidence="1" id="KW-0808">Transferase</keyword>
<reference evidence="4" key="1">
    <citation type="journal article" date="2014" name="Int. J. Syst. Evol. Microbiol.">
        <title>Complete genome sequence of Corynebacterium casei LMG S-19264T (=DSM 44701T), isolated from a smear-ripened cheese.</title>
        <authorList>
            <consortium name="US DOE Joint Genome Institute (JGI-PGF)"/>
            <person name="Walter F."/>
            <person name="Albersmeier A."/>
            <person name="Kalinowski J."/>
            <person name="Ruckert C."/>
        </authorList>
    </citation>
    <scope>NUCLEOTIDE SEQUENCE</scope>
    <source>
        <strain evidence="4">CGMCC 1.15448</strain>
    </source>
</reference>
<evidence type="ECO:0000256" key="1">
    <source>
        <dbReference type="ARBA" id="ARBA00022679"/>
    </source>
</evidence>
<name>A0A8J2UBQ6_9BACT</name>
<gene>
    <name evidence="4" type="primary">phnO</name>
    <name evidence="4" type="ORF">GCM10011511_18130</name>
</gene>
<keyword evidence="2" id="KW-0012">Acyltransferase</keyword>
<dbReference type="EMBL" id="BMJC01000002">
    <property type="protein sequence ID" value="GGA95161.1"/>
    <property type="molecule type" value="Genomic_DNA"/>
</dbReference>
<evidence type="ECO:0000256" key="2">
    <source>
        <dbReference type="ARBA" id="ARBA00023315"/>
    </source>
</evidence>
<dbReference type="RefSeq" id="WP_188930798.1">
    <property type="nucleotide sequence ID" value="NZ_BMJC01000002.1"/>
</dbReference>
<dbReference type="PROSITE" id="PS51186">
    <property type="entry name" value="GNAT"/>
    <property type="match status" value="1"/>
</dbReference>
<accession>A0A8J2UBQ6</accession>
<keyword evidence="5" id="KW-1185">Reference proteome</keyword>
<dbReference type="GO" id="GO:0016747">
    <property type="term" value="F:acyltransferase activity, transferring groups other than amino-acyl groups"/>
    <property type="evidence" value="ECO:0007669"/>
    <property type="project" value="InterPro"/>
</dbReference>
<comment type="caution">
    <text evidence="4">The sequence shown here is derived from an EMBL/GenBank/DDBJ whole genome shotgun (WGS) entry which is preliminary data.</text>
</comment>
<organism evidence="4 5">
    <name type="scientific">Puia dinghuensis</name>
    <dbReference type="NCBI Taxonomy" id="1792502"/>
    <lineage>
        <taxon>Bacteria</taxon>
        <taxon>Pseudomonadati</taxon>
        <taxon>Bacteroidota</taxon>
        <taxon>Chitinophagia</taxon>
        <taxon>Chitinophagales</taxon>
        <taxon>Chitinophagaceae</taxon>
        <taxon>Puia</taxon>
    </lineage>
</organism>
<dbReference type="Proteomes" id="UP000607559">
    <property type="component" value="Unassembled WGS sequence"/>
</dbReference>
<protein>
    <submittedName>
        <fullName evidence="4">GNAT family N-acetyltransferase</fullName>
    </submittedName>
</protein>
<dbReference type="SUPFAM" id="SSF55729">
    <property type="entry name" value="Acyl-CoA N-acyltransferases (Nat)"/>
    <property type="match status" value="1"/>
</dbReference>
<dbReference type="Pfam" id="PF00583">
    <property type="entry name" value="Acetyltransf_1"/>
    <property type="match status" value="1"/>
</dbReference>
<evidence type="ECO:0000313" key="4">
    <source>
        <dbReference type="EMBL" id="GGA95161.1"/>
    </source>
</evidence>